<dbReference type="FunFam" id="3.30.1490.120:FF:000002">
    <property type="entry name" value="DNA-directed RNA polymerase III subunit RPC8"/>
    <property type="match status" value="1"/>
</dbReference>
<dbReference type="Gene3D" id="3.30.1490.120">
    <property type="entry name" value="RNA polymerase Rpb7-like, N-terminal domain"/>
    <property type="match status" value="1"/>
</dbReference>
<dbReference type="InterPro" id="IPR036898">
    <property type="entry name" value="RNA_pol_Rpb7-like_N_sf"/>
</dbReference>
<feature type="domain" description="RNA polymerase Rpb7-like N-terminal" evidence="7">
    <location>
        <begin position="9"/>
        <end position="64"/>
    </location>
</feature>
<dbReference type="Pfam" id="PF03876">
    <property type="entry name" value="SHS2_Rpb7-N"/>
    <property type="match status" value="1"/>
</dbReference>
<comment type="similarity">
    <text evidence="2">Belongs to the eukaryotic RPB7/RPC8 RNA polymerase subunit family.</text>
</comment>
<dbReference type="PANTHER" id="PTHR12709:SF1">
    <property type="entry name" value="DNA-DIRECTED RNA POLYMERASE III SUBUNIT RPC8"/>
    <property type="match status" value="1"/>
</dbReference>
<dbReference type="FunFam" id="2.40.50.140:FF:000488">
    <property type="entry name" value="Predicted protein"/>
    <property type="match status" value="1"/>
</dbReference>
<keyword evidence="5 6" id="KW-0539">Nucleus</keyword>
<dbReference type="GO" id="GO:0005666">
    <property type="term" value="C:RNA polymerase III complex"/>
    <property type="evidence" value="ECO:0007669"/>
    <property type="project" value="TreeGrafter"/>
</dbReference>
<dbReference type="InterPro" id="IPR005576">
    <property type="entry name" value="Rpb7-like_N"/>
</dbReference>
<dbReference type="SUPFAM" id="SSF88798">
    <property type="entry name" value="N-terminal, heterodimerisation domain of RBP7 (RpoE)"/>
    <property type="match status" value="1"/>
</dbReference>
<dbReference type="InterPro" id="IPR012340">
    <property type="entry name" value="NA-bd_OB-fold"/>
</dbReference>
<dbReference type="GO" id="GO:0006384">
    <property type="term" value="P:transcription initiation at RNA polymerase III promoter"/>
    <property type="evidence" value="ECO:0007669"/>
    <property type="project" value="TreeGrafter"/>
</dbReference>
<dbReference type="EMBL" id="JAPFFL010000004">
    <property type="protein sequence ID" value="KAJ6730851.1"/>
    <property type="molecule type" value="Genomic_DNA"/>
</dbReference>
<reference evidence="9" key="1">
    <citation type="submission" date="2022-11" db="EMBL/GenBank/DDBJ databases">
        <authorList>
            <person name="Hyden B.L."/>
            <person name="Feng K."/>
            <person name="Yates T."/>
            <person name="Jawdy S."/>
            <person name="Smart L.B."/>
            <person name="Muchero W."/>
        </authorList>
    </citation>
    <scope>NUCLEOTIDE SEQUENCE</scope>
    <source>
        <tissue evidence="9">Shoot tip</tissue>
    </source>
</reference>
<dbReference type="OrthoDB" id="10256606at2759"/>
<sequence>MFYLSLIEHKMLLPPRLLNLPLQDAIKEELQNIFLDKVISKLGLCISIYDIRKIDGGFISPGEGASTYTVEFRMIVFRPFVGEIISAKLKESTADGLHLSLGFFDDITIPAGLIQKPSRHVPDPENRYKVLWVWQFNGEEFFVDGIDEIKFKVISVTYPPTPIEQQGEPFAPMVITDYVSLKTAFMLSQRTGDFVSRFSLPPTLPPNTLTNKEAGHLL</sequence>
<reference evidence="9" key="2">
    <citation type="journal article" date="2023" name="Int. J. Mol. Sci.">
        <title>De Novo Assembly and Annotation of 11 Diverse Shrub Willow (Salix) Genomes Reveals Novel Gene Organization in Sex-Linked Regions.</title>
        <authorList>
            <person name="Hyden B."/>
            <person name="Feng K."/>
            <person name="Yates T.B."/>
            <person name="Jawdy S."/>
            <person name="Cereghino C."/>
            <person name="Smart L.B."/>
            <person name="Muchero W."/>
        </authorList>
    </citation>
    <scope>NUCLEOTIDE SEQUENCE [LARGE SCALE GENOMIC DNA]</scope>
    <source>
        <tissue evidence="9">Shoot tip</tissue>
    </source>
</reference>
<evidence type="ECO:0000313" key="10">
    <source>
        <dbReference type="Proteomes" id="UP001151529"/>
    </source>
</evidence>
<evidence type="ECO:0000256" key="6">
    <source>
        <dbReference type="RuleBase" id="RU369086"/>
    </source>
</evidence>
<dbReference type="AlphaFoldDB" id="A0A9Q0UIX6"/>
<comment type="function">
    <text evidence="6">DNA-dependent RNA polymerase which catalyzes the transcription of DNA into RNA using the four ribonucleoside triphosphates as substrates.</text>
</comment>
<dbReference type="PANTHER" id="PTHR12709">
    <property type="entry name" value="DNA-DIRECTED RNA POLYMERASE II, III"/>
    <property type="match status" value="1"/>
</dbReference>
<dbReference type="SUPFAM" id="SSF50249">
    <property type="entry name" value="Nucleic acid-binding proteins"/>
    <property type="match status" value="1"/>
</dbReference>
<dbReference type="CDD" id="cd04330">
    <property type="entry name" value="RNAP_III_Rpc25_N"/>
    <property type="match status" value="1"/>
</dbReference>
<evidence type="ECO:0000259" key="7">
    <source>
        <dbReference type="Pfam" id="PF03876"/>
    </source>
</evidence>
<comment type="subcellular location">
    <subcellularLocation>
        <location evidence="1 6">Nucleus</location>
    </subcellularLocation>
</comment>
<evidence type="ECO:0000313" key="9">
    <source>
        <dbReference type="EMBL" id="KAJ6730851.1"/>
    </source>
</evidence>
<protein>
    <recommendedName>
        <fullName evidence="6">DNA-directed RNA polymerase subunit</fullName>
    </recommendedName>
</protein>
<dbReference type="Pfam" id="PF08292">
    <property type="entry name" value="RNA_pol_Rbc25"/>
    <property type="match status" value="1"/>
</dbReference>
<keyword evidence="4 6" id="KW-0804">Transcription</keyword>
<feature type="domain" description="RNA polymerase III subunit Rpc25" evidence="8">
    <location>
        <begin position="83"/>
        <end position="160"/>
    </location>
</feature>
<gene>
    <name evidence="9" type="ORF">OIU85_021624</name>
</gene>
<organism evidence="9 10">
    <name type="scientific">Salix viminalis</name>
    <name type="common">Common osier</name>
    <name type="synonym">Basket willow</name>
    <dbReference type="NCBI Taxonomy" id="40686"/>
    <lineage>
        <taxon>Eukaryota</taxon>
        <taxon>Viridiplantae</taxon>
        <taxon>Streptophyta</taxon>
        <taxon>Embryophyta</taxon>
        <taxon>Tracheophyta</taxon>
        <taxon>Spermatophyta</taxon>
        <taxon>Magnoliopsida</taxon>
        <taxon>eudicotyledons</taxon>
        <taxon>Gunneridae</taxon>
        <taxon>Pentapetalae</taxon>
        <taxon>rosids</taxon>
        <taxon>fabids</taxon>
        <taxon>Malpighiales</taxon>
        <taxon>Salicaceae</taxon>
        <taxon>Saliceae</taxon>
        <taxon>Salix</taxon>
    </lineage>
</organism>
<evidence type="ECO:0000256" key="2">
    <source>
        <dbReference type="ARBA" id="ARBA00009307"/>
    </source>
</evidence>
<accession>A0A9Q0UIX6</accession>
<dbReference type="InterPro" id="IPR013238">
    <property type="entry name" value="RNA_pol_III_Rbc25"/>
</dbReference>
<keyword evidence="10" id="KW-1185">Reference proteome</keyword>
<name>A0A9Q0UIX6_SALVM</name>
<evidence type="ECO:0000259" key="8">
    <source>
        <dbReference type="Pfam" id="PF08292"/>
    </source>
</evidence>
<evidence type="ECO:0000256" key="3">
    <source>
        <dbReference type="ARBA" id="ARBA00022478"/>
    </source>
</evidence>
<evidence type="ECO:0000256" key="4">
    <source>
        <dbReference type="ARBA" id="ARBA00023163"/>
    </source>
</evidence>
<evidence type="ECO:0000256" key="1">
    <source>
        <dbReference type="ARBA" id="ARBA00004123"/>
    </source>
</evidence>
<dbReference type="Gene3D" id="2.40.50.140">
    <property type="entry name" value="Nucleic acid-binding proteins"/>
    <property type="match status" value="1"/>
</dbReference>
<proteinExistence type="inferred from homology"/>
<comment type="caution">
    <text evidence="9">The sequence shown here is derived from an EMBL/GenBank/DDBJ whole genome shotgun (WGS) entry which is preliminary data.</text>
</comment>
<dbReference type="Proteomes" id="UP001151529">
    <property type="component" value="Chromosome 2"/>
</dbReference>
<dbReference type="InterPro" id="IPR045113">
    <property type="entry name" value="Rpb7-like"/>
</dbReference>
<keyword evidence="3 6" id="KW-0240">DNA-directed RNA polymerase</keyword>
<evidence type="ECO:0000256" key="5">
    <source>
        <dbReference type="ARBA" id="ARBA00023242"/>
    </source>
</evidence>